<reference evidence="2 3" key="1">
    <citation type="journal article" date="2016" name="G3 (Bethesda)">
        <title>First Draft Assembly and Annotation of the Genome of a California Endemic Oak Quercus lobata Nee (Fagaceae).</title>
        <authorList>
            <person name="Sork V.L."/>
            <person name="Fitz-Gibbon S.T."/>
            <person name="Puiu D."/>
            <person name="Crepeau M."/>
            <person name="Gugger P.F."/>
            <person name="Sherman R."/>
            <person name="Stevens K."/>
            <person name="Langley C.H."/>
            <person name="Pellegrini M."/>
            <person name="Salzberg S.L."/>
        </authorList>
    </citation>
    <scope>NUCLEOTIDE SEQUENCE [LARGE SCALE GENOMIC DNA]</scope>
    <source>
        <strain evidence="2 3">cv. SW786</strain>
    </source>
</reference>
<feature type="domain" description="RNase H type-1" evidence="1">
    <location>
        <begin position="8"/>
        <end position="55"/>
    </location>
</feature>
<name>A0A7N2R4H0_QUELO</name>
<dbReference type="EnsemblPlants" id="QL05p019689:mrna">
    <property type="protein sequence ID" value="QL05p019689:mrna"/>
    <property type="gene ID" value="QL05p019689"/>
</dbReference>
<dbReference type="Pfam" id="PF13456">
    <property type="entry name" value="RVT_3"/>
    <property type="match status" value="1"/>
</dbReference>
<dbReference type="PANTHER" id="PTHR47723:SF19">
    <property type="entry name" value="POLYNUCLEOTIDYL TRANSFERASE, RIBONUCLEASE H-LIKE SUPERFAMILY PROTEIN"/>
    <property type="match status" value="1"/>
</dbReference>
<dbReference type="GO" id="GO:0003676">
    <property type="term" value="F:nucleic acid binding"/>
    <property type="evidence" value="ECO:0007669"/>
    <property type="project" value="InterPro"/>
</dbReference>
<dbReference type="Gene3D" id="3.30.420.10">
    <property type="entry name" value="Ribonuclease H-like superfamily/Ribonuclease H"/>
    <property type="match status" value="1"/>
</dbReference>
<dbReference type="InParanoid" id="A0A7N2R4H0"/>
<dbReference type="Proteomes" id="UP000594261">
    <property type="component" value="Chromosome 5"/>
</dbReference>
<evidence type="ECO:0000313" key="3">
    <source>
        <dbReference type="Proteomes" id="UP000594261"/>
    </source>
</evidence>
<reference evidence="2" key="2">
    <citation type="submission" date="2021-01" db="UniProtKB">
        <authorList>
            <consortium name="EnsemblPlants"/>
        </authorList>
    </citation>
    <scope>IDENTIFICATION</scope>
</reference>
<protein>
    <recommendedName>
        <fullName evidence="1">RNase H type-1 domain-containing protein</fullName>
    </recommendedName>
</protein>
<accession>A0A7N2R4H0</accession>
<proteinExistence type="predicted"/>
<evidence type="ECO:0000313" key="2">
    <source>
        <dbReference type="EnsemblPlants" id="QL05p019689:mrna"/>
    </source>
</evidence>
<sequence length="102" mass="11345">MSHVLEVNMLSGDYSTARHLLPLVDDCRALLNRIPHHQVKHCYREANSVADALASCGAKMENDFVVFDSPPAFVLSFLAQDSANSCVLKTLPWQCSYFGFLV</sequence>
<evidence type="ECO:0000259" key="1">
    <source>
        <dbReference type="Pfam" id="PF13456"/>
    </source>
</evidence>
<dbReference type="AlphaFoldDB" id="A0A7N2R4H0"/>
<dbReference type="InterPro" id="IPR053151">
    <property type="entry name" value="RNase_H-like"/>
</dbReference>
<dbReference type="InterPro" id="IPR002156">
    <property type="entry name" value="RNaseH_domain"/>
</dbReference>
<keyword evidence="3" id="KW-1185">Reference proteome</keyword>
<organism evidence="2 3">
    <name type="scientific">Quercus lobata</name>
    <name type="common">Valley oak</name>
    <dbReference type="NCBI Taxonomy" id="97700"/>
    <lineage>
        <taxon>Eukaryota</taxon>
        <taxon>Viridiplantae</taxon>
        <taxon>Streptophyta</taxon>
        <taxon>Embryophyta</taxon>
        <taxon>Tracheophyta</taxon>
        <taxon>Spermatophyta</taxon>
        <taxon>Magnoliopsida</taxon>
        <taxon>eudicotyledons</taxon>
        <taxon>Gunneridae</taxon>
        <taxon>Pentapetalae</taxon>
        <taxon>rosids</taxon>
        <taxon>fabids</taxon>
        <taxon>Fagales</taxon>
        <taxon>Fagaceae</taxon>
        <taxon>Quercus</taxon>
    </lineage>
</organism>
<dbReference type="PANTHER" id="PTHR47723">
    <property type="entry name" value="OS05G0353850 PROTEIN"/>
    <property type="match status" value="1"/>
</dbReference>
<dbReference type="OMA" id="WPRTIPA"/>
<dbReference type="Gramene" id="QL05p019689:mrna">
    <property type="protein sequence ID" value="QL05p019689:mrna"/>
    <property type="gene ID" value="QL05p019689"/>
</dbReference>
<dbReference type="InterPro" id="IPR036397">
    <property type="entry name" value="RNaseH_sf"/>
</dbReference>
<dbReference type="GO" id="GO:0004523">
    <property type="term" value="F:RNA-DNA hybrid ribonuclease activity"/>
    <property type="evidence" value="ECO:0007669"/>
    <property type="project" value="InterPro"/>
</dbReference>
<dbReference type="EMBL" id="LRBV02000005">
    <property type="status" value="NOT_ANNOTATED_CDS"/>
    <property type="molecule type" value="Genomic_DNA"/>
</dbReference>